<keyword evidence="1" id="KW-1133">Transmembrane helix</keyword>
<organism evidence="2 3">
    <name type="scientific">Prochlorococcus marinus (strain MIT 9515)</name>
    <dbReference type="NCBI Taxonomy" id="167542"/>
    <lineage>
        <taxon>Bacteria</taxon>
        <taxon>Bacillati</taxon>
        <taxon>Cyanobacteriota</taxon>
        <taxon>Cyanophyceae</taxon>
        <taxon>Synechococcales</taxon>
        <taxon>Prochlorococcaceae</taxon>
        <taxon>Prochlorococcus</taxon>
    </lineage>
</organism>
<evidence type="ECO:0000313" key="2">
    <source>
        <dbReference type="EMBL" id="ABM72749.1"/>
    </source>
</evidence>
<dbReference type="AlphaFoldDB" id="A2BY88"/>
<keyword evidence="1" id="KW-0472">Membrane</keyword>
<dbReference type="KEGG" id="pmc:P9515_15421"/>
<dbReference type="EMBL" id="CP000552">
    <property type="protein sequence ID" value="ABM72749.1"/>
    <property type="molecule type" value="Genomic_DNA"/>
</dbReference>
<name>A2BY88_PROM5</name>
<keyword evidence="1" id="KW-0812">Transmembrane</keyword>
<dbReference type="GeneID" id="79877522"/>
<evidence type="ECO:0000313" key="3">
    <source>
        <dbReference type="Proteomes" id="UP000001589"/>
    </source>
</evidence>
<evidence type="ECO:0000256" key="1">
    <source>
        <dbReference type="SAM" id="Phobius"/>
    </source>
</evidence>
<protein>
    <submittedName>
        <fullName evidence="2">Uncharacterized protein</fullName>
    </submittedName>
</protein>
<reference evidence="2 3" key="1">
    <citation type="journal article" date="2007" name="PLoS Genet.">
        <title>Patterns and implications of gene gain and loss in the evolution of Prochlorococcus.</title>
        <authorList>
            <person name="Kettler G.C."/>
            <person name="Martiny A.C."/>
            <person name="Huang K."/>
            <person name="Zucker J."/>
            <person name="Coleman M.L."/>
            <person name="Rodrigue S."/>
            <person name="Chen F."/>
            <person name="Lapidus A."/>
            <person name="Ferriera S."/>
            <person name="Johnson J."/>
            <person name="Steglich C."/>
            <person name="Church G.M."/>
            <person name="Richardson P."/>
            <person name="Chisholm S.W."/>
        </authorList>
    </citation>
    <scope>NUCLEOTIDE SEQUENCE [LARGE SCALE GENOMIC DNA]</scope>
    <source>
        <strain evidence="2 3">MIT 9515</strain>
    </source>
</reference>
<sequence>MFSFSFNSLGAIFGIAGIVGFFFYVKAANGTSSMNTNPKKDI</sequence>
<gene>
    <name evidence="2" type="ordered locus">P9515_15421</name>
</gene>
<feature type="transmembrane region" description="Helical" evidence="1">
    <location>
        <begin position="6"/>
        <end position="25"/>
    </location>
</feature>
<dbReference type="HOGENOM" id="CLU_210394_0_0_3"/>
<proteinExistence type="predicted"/>
<dbReference type="Proteomes" id="UP000001589">
    <property type="component" value="Chromosome"/>
</dbReference>
<dbReference type="RefSeq" id="WP_011820845.1">
    <property type="nucleotide sequence ID" value="NC_008817.1"/>
</dbReference>
<accession>A2BY88</accession>